<dbReference type="Proteomes" id="UP000678393">
    <property type="component" value="Unassembled WGS sequence"/>
</dbReference>
<dbReference type="InterPro" id="IPR036179">
    <property type="entry name" value="Ig-like_dom_sf"/>
</dbReference>
<evidence type="ECO:0000256" key="5">
    <source>
        <dbReference type="ARBA" id="ARBA00022989"/>
    </source>
</evidence>
<dbReference type="GO" id="GO:0050808">
    <property type="term" value="P:synapse organization"/>
    <property type="evidence" value="ECO:0007669"/>
    <property type="project" value="TreeGrafter"/>
</dbReference>
<evidence type="ECO:0000256" key="3">
    <source>
        <dbReference type="ARBA" id="ARBA00022473"/>
    </source>
</evidence>
<dbReference type="InterPro" id="IPR003598">
    <property type="entry name" value="Ig_sub2"/>
</dbReference>
<dbReference type="GO" id="GO:0043025">
    <property type="term" value="C:neuronal cell body"/>
    <property type="evidence" value="ECO:0007669"/>
    <property type="project" value="TreeGrafter"/>
</dbReference>
<evidence type="ECO:0000256" key="4">
    <source>
        <dbReference type="ARBA" id="ARBA00022692"/>
    </source>
</evidence>
<evidence type="ECO:0000256" key="1">
    <source>
        <dbReference type="ARBA" id="ARBA00004479"/>
    </source>
</evidence>
<dbReference type="OrthoDB" id="6155311at2759"/>
<evidence type="ECO:0000256" key="8">
    <source>
        <dbReference type="ARBA" id="ARBA00023170"/>
    </source>
</evidence>
<dbReference type="InterPro" id="IPR013098">
    <property type="entry name" value="Ig_I-set"/>
</dbReference>
<dbReference type="GO" id="GO:0008046">
    <property type="term" value="F:axon guidance receptor activity"/>
    <property type="evidence" value="ECO:0007669"/>
    <property type="project" value="TreeGrafter"/>
</dbReference>
<dbReference type="GO" id="GO:0007156">
    <property type="term" value="P:homophilic cell adhesion via plasma membrane adhesion molecules"/>
    <property type="evidence" value="ECO:0007669"/>
    <property type="project" value="TreeGrafter"/>
</dbReference>
<dbReference type="Pfam" id="PF25609">
    <property type="entry name" value="Unc5_NetrinR_N"/>
    <property type="match status" value="5"/>
</dbReference>
<keyword evidence="8" id="KW-0675">Receptor</keyword>
<dbReference type="EMBL" id="CAJHNH020000885">
    <property type="protein sequence ID" value="CAG5120351.1"/>
    <property type="molecule type" value="Genomic_DNA"/>
</dbReference>
<dbReference type="InterPro" id="IPR057755">
    <property type="entry name" value="UNC5A-D-like_N"/>
</dbReference>
<dbReference type="GO" id="GO:0005886">
    <property type="term" value="C:plasma membrane"/>
    <property type="evidence" value="ECO:0007669"/>
    <property type="project" value="TreeGrafter"/>
</dbReference>
<feature type="region of interest" description="Disordered" evidence="11">
    <location>
        <begin position="954"/>
        <end position="985"/>
    </location>
</feature>
<dbReference type="GO" id="GO:0030424">
    <property type="term" value="C:axon"/>
    <property type="evidence" value="ECO:0007669"/>
    <property type="project" value="TreeGrafter"/>
</dbReference>
<keyword evidence="4" id="KW-0812">Transmembrane</keyword>
<dbReference type="Pfam" id="PF13927">
    <property type="entry name" value="Ig_3"/>
    <property type="match status" value="1"/>
</dbReference>
<keyword evidence="6" id="KW-0472">Membrane</keyword>
<dbReference type="InterPro" id="IPR013783">
    <property type="entry name" value="Ig-like_fold"/>
</dbReference>
<evidence type="ECO:0000256" key="11">
    <source>
        <dbReference type="SAM" id="MobiDB-lite"/>
    </source>
</evidence>
<keyword evidence="7" id="KW-1015">Disulfide bond</keyword>
<evidence type="ECO:0000256" key="10">
    <source>
        <dbReference type="ARBA" id="ARBA00023319"/>
    </source>
</evidence>
<feature type="domain" description="Ig-like" evidence="12">
    <location>
        <begin position="1084"/>
        <end position="1184"/>
    </location>
</feature>
<comment type="similarity">
    <text evidence="2">Belongs to the unc-5 family.</text>
</comment>
<dbReference type="PROSITE" id="PS50835">
    <property type="entry name" value="IG_LIKE"/>
    <property type="match status" value="5"/>
</dbReference>
<dbReference type="Gene3D" id="2.60.40.10">
    <property type="entry name" value="Immunoglobulins"/>
    <property type="match status" value="10"/>
</dbReference>
<comment type="subcellular location">
    <subcellularLocation>
        <location evidence="1">Membrane</location>
        <topology evidence="1">Single-pass type I membrane protein</topology>
    </subcellularLocation>
</comment>
<protein>
    <recommendedName>
        <fullName evidence="12">Ig-like domain-containing protein</fullName>
    </recommendedName>
</protein>
<feature type="domain" description="Ig-like" evidence="12">
    <location>
        <begin position="150"/>
        <end position="239"/>
    </location>
</feature>
<dbReference type="SMART" id="SM00408">
    <property type="entry name" value="IGc2"/>
    <property type="match status" value="5"/>
</dbReference>
<feature type="non-terminal residue" evidence="13">
    <location>
        <position position="1"/>
    </location>
</feature>
<dbReference type="SUPFAM" id="SSF48726">
    <property type="entry name" value="Immunoglobulin"/>
    <property type="match status" value="5"/>
</dbReference>
<gene>
    <name evidence="13" type="ORF">CUNI_LOCUS5909</name>
</gene>
<feature type="domain" description="Ig-like" evidence="12">
    <location>
        <begin position="848"/>
        <end position="945"/>
    </location>
</feature>
<accession>A0A8S3YYE1</accession>
<dbReference type="InterPro" id="IPR007110">
    <property type="entry name" value="Ig-like_dom"/>
</dbReference>
<dbReference type="SMART" id="SM00409">
    <property type="entry name" value="IG"/>
    <property type="match status" value="5"/>
</dbReference>
<sequence>MPVSNTHQVINMAKHFSPRPVFLITFLIASFLLTSARDIHPREISLVREPDENYYILKKSTAVIVCQAKNAADIVFNCSGTQIPPTSVEVKDVSDIDPELIQAEIEVTRADLQNHEGQSPFWCECSALDIGGQVAVTSRRARISIAHLKNKFEVQPKSAVTTVGDEVIFECEAPEGQPKPEIMWRKDKKRLEFENNPRFSVTEKGSLIIQSVMTSDKGYYQCVARNIAGRRESEEALLSVTALAELAEPDLELSEGGSSGKKSGGGKLRATRQSIKTYFTTEPQEKYFVTQEKPLVIDCGVVAADILTFRCNGKRMDRSRQTINQGLDTAGNRVIQSQLNITYADVQAFLSEFGDKTPFHCICVAWFQDGGVPNGWGMMNSQNSSGFVYLAYLDEAFKTEPSDVTAGLNTDATFACEPPKGQPNPWVYWYKDGARLDPRSSEKYSVNDKGYLTIHDVQYEDAGAYSCLAENLVTSVKSRTGTLTVTEEALTATTAAPSEDDVPPFPSVIPTTPVFLRDFEAENVLGPDDTKAMVCAVVSAEQITIDCGGQRLAADDYELKQNLHRESGKRLLYVKAVITADRVASKPDDYFCQCIAWYLNDKMAWERIASTKGYIRPSPVASYIGTQFEVVPADTDAHFESEAQLVCRPPEGNPTPTIYWLKDGVRIDPEHDANYVVNEGTLFIEYVRATDEGQYTCVAENEAGTLESQPIQFTVIGKPELPTDAPGTEVETTTLSEEDQTESVEGGPVFTQELDDEYYISDEHPVTLHCGVLSVKTLLFVCNGLVLKETATTGDSFVHPITMETIRSNHLTITREQFDEYEGTTPYTCLCRAFYQKDGTDVQADSSPATIYLAYIGEEFAVEPSETEVTNLGRLELPCQPPEAVPEPEISWLKGGQQVVEDDRITIEDSGTLVIEEFSVDDEGYYSCVANNSFDTKTSREAFVSLAVTGGPIDEVTQPYDRHGFKTDAPEPEPETSSSEPGNQQSDVRYISKDLHSVYYLVKNQPVTLTCEAYNVDFIEFYCGNEKQDDQDVAEREEELSSPDGSVNLVKVVQATISVTKEDVEEFGAGQEYWCQCAGNYRVPGIEQYQKILSVKGIVEVAHLKKNFQKEPENQTVMVGDSLTIQCQPPAGNPPPKVYWTKDEKNVEALSIAPSGVLIIPEVQLEHAGVYICIAENDAGKRMSQPIKVDVKGKGGTPPIKGGIEGNECAQMLSSCSNLLPRNANHVEYCEAVQDYSACVENYFQKCTGIINEISMNAVKMAYMDTREKCTLKTKCQRLQECRTISSNLPDTSVEQTGLSFEELCRETSTFLQCVDQNLADCNVTKNPPEEDVRGSLQDVDDWFDQFCTAVTENSRELESCDEVASCSLHIEQVAGDNSTYWCSLINSLLKCTASDAGSCSLDEQDYSKLRNEANDLYCS</sequence>
<feature type="domain" description="Ig-like" evidence="12">
    <location>
        <begin position="617"/>
        <end position="712"/>
    </location>
</feature>
<feature type="domain" description="Ig-like" evidence="12">
    <location>
        <begin position="395"/>
        <end position="484"/>
    </location>
</feature>
<dbReference type="FunFam" id="2.60.40.10:FF:000930">
    <property type="entry name" value="immunoglobulin superfamily DCC subclass member 3"/>
    <property type="match status" value="1"/>
</dbReference>
<reference evidence="13" key="1">
    <citation type="submission" date="2021-04" db="EMBL/GenBank/DDBJ databases">
        <authorList>
            <consortium name="Molecular Ecology Group"/>
        </authorList>
    </citation>
    <scope>NUCLEOTIDE SEQUENCE</scope>
</reference>
<evidence type="ECO:0000313" key="14">
    <source>
        <dbReference type="Proteomes" id="UP000678393"/>
    </source>
</evidence>
<dbReference type="PANTHER" id="PTHR45080:SF31">
    <property type="entry name" value="MYOTILIN"/>
    <property type="match status" value="1"/>
</dbReference>
<feature type="compositionally biased region" description="Basic and acidic residues" evidence="11">
    <location>
        <begin position="960"/>
        <end position="969"/>
    </location>
</feature>
<evidence type="ECO:0000256" key="2">
    <source>
        <dbReference type="ARBA" id="ARBA00009844"/>
    </source>
</evidence>
<evidence type="ECO:0000313" key="13">
    <source>
        <dbReference type="EMBL" id="CAG5120351.1"/>
    </source>
</evidence>
<name>A0A8S3YYE1_9EUPU</name>
<proteinExistence type="inferred from homology"/>
<evidence type="ECO:0000256" key="6">
    <source>
        <dbReference type="ARBA" id="ARBA00023136"/>
    </source>
</evidence>
<dbReference type="PANTHER" id="PTHR45080">
    <property type="entry name" value="CONTACTIN 5"/>
    <property type="match status" value="1"/>
</dbReference>
<dbReference type="InterPro" id="IPR050958">
    <property type="entry name" value="Cell_Adh-Cytoskel_Orgn"/>
</dbReference>
<keyword evidence="3" id="KW-0217">Developmental protein</keyword>
<keyword evidence="14" id="KW-1185">Reference proteome</keyword>
<dbReference type="FunFam" id="2.60.40.10:FF:000032">
    <property type="entry name" value="palladin isoform X1"/>
    <property type="match status" value="2"/>
</dbReference>
<dbReference type="Pfam" id="PF07679">
    <property type="entry name" value="I-set"/>
    <property type="match status" value="4"/>
</dbReference>
<dbReference type="InterPro" id="IPR003599">
    <property type="entry name" value="Ig_sub"/>
</dbReference>
<comment type="caution">
    <text evidence="13">The sequence shown here is derived from an EMBL/GenBank/DDBJ whole genome shotgun (WGS) entry which is preliminary data.</text>
</comment>
<keyword evidence="9" id="KW-0325">Glycoprotein</keyword>
<keyword evidence="5" id="KW-1133">Transmembrane helix</keyword>
<feature type="region of interest" description="Disordered" evidence="11">
    <location>
        <begin position="718"/>
        <end position="745"/>
    </location>
</feature>
<evidence type="ECO:0000256" key="7">
    <source>
        <dbReference type="ARBA" id="ARBA00023157"/>
    </source>
</evidence>
<keyword evidence="10" id="KW-0393">Immunoglobulin domain</keyword>
<evidence type="ECO:0000259" key="12">
    <source>
        <dbReference type="PROSITE" id="PS50835"/>
    </source>
</evidence>
<evidence type="ECO:0000256" key="9">
    <source>
        <dbReference type="ARBA" id="ARBA00023180"/>
    </source>
</evidence>
<organism evidence="13 14">
    <name type="scientific">Candidula unifasciata</name>
    <dbReference type="NCBI Taxonomy" id="100452"/>
    <lineage>
        <taxon>Eukaryota</taxon>
        <taxon>Metazoa</taxon>
        <taxon>Spiralia</taxon>
        <taxon>Lophotrochozoa</taxon>
        <taxon>Mollusca</taxon>
        <taxon>Gastropoda</taxon>
        <taxon>Heterobranchia</taxon>
        <taxon>Euthyneura</taxon>
        <taxon>Panpulmonata</taxon>
        <taxon>Eupulmonata</taxon>
        <taxon>Stylommatophora</taxon>
        <taxon>Helicina</taxon>
        <taxon>Helicoidea</taxon>
        <taxon>Geomitridae</taxon>
        <taxon>Candidula</taxon>
    </lineage>
</organism>